<dbReference type="PANTHER" id="PTHR35524:SF1">
    <property type="entry name" value="ALPHA-ACETOLACTATE DECARBOXYLASE"/>
    <property type="match status" value="1"/>
</dbReference>
<dbReference type="AlphaFoldDB" id="A0A437MQE2"/>
<gene>
    <name evidence="11" type="ORF">EOD41_15515</name>
</gene>
<reference evidence="11 12" key="1">
    <citation type="submission" date="2019-01" db="EMBL/GenBank/DDBJ databases">
        <authorList>
            <person name="Chen W.-M."/>
        </authorList>
    </citation>
    <scope>NUCLEOTIDE SEQUENCE [LARGE SCALE GENOMIC DNA]</scope>
    <source>
        <strain evidence="11 12">YBJ-36</strain>
    </source>
</reference>
<accession>A0A437MQE2</accession>
<evidence type="ECO:0000256" key="5">
    <source>
        <dbReference type="ARBA" id="ARBA00020164"/>
    </source>
</evidence>
<dbReference type="CDD" id="cd17299">
    <property type="entry name" value="acetolactate_decarboxylase"/>
    <property type="match status" value="1"/>
</dbReference>
<dbReference type="UniPathway" id="UPA00626">
    <property type="reaction ID" value="UER00678"/>
</dbReference>
<dbReference type="Proteomes" id="UP000282759">
    <property type="component" value="Unassembled WGS sequence"/>
</dbReference>
<evidence type="ECO:0000256" key="2">
    <source>
        <dbReference type="ARBA" id="ARBA00005170"/>
    </source>
</evidence>
<evidence type="ECO:0000256" key="9">
    <source>
        <dbReference type="PIRNR" id="PIRNR001332"/>
    </source>
</evidence>
<comment type="caution">
    <text evidence="11">The sequence shown here is derived from an EMBL/GenBank/DDBJ whole genome shotgun (WGS) entry which is preliminary data.</text>
</comment>
<keyword evidence="12" id="KW-1185">Reference proteome</keyword>
<evidence type="ECO:0000256" key="7">
    <source>
        <dbReference type="ARBA" id="ARBA00023061"/>
    </source>
</evidence>
<keyword evidence="7 9" id="KW-0005">Acetoin biosynthesis</keyword>
<evidence type="ECO:0000313" key="12">
    <source>
        <dbReference type="Proteomes" id="UP000282759"/>
    </source>
</evidence>
<evidence type="ECO:0000256" key="3">
    <source>
        <dbReference type="ARBA" id="ARBA00007106"/>
    </source>
</evidence>
<feature type="signal peptide" evidence="10">
    <location>
        <begin position="1"/>
        <end position="24"/>
    </location>
</feature>
<evidence type="ECO:0000256" key="4">
    <source>
        <dbReference type="ARBA" id="ARBA00013204"/>
    </source>
</evidence>
<comment type="similarity">
    <text evidence="3 9">Belongs to the alpha-acetolactate decarboxylase family.</text>
</comment>
<evidence type="ECO:0000256" key="10">
    <source>
        <dbReference type="SAM" id="SignalP"/>
    </source>
</evidence>
<dbReference type="Gene3D" id="3.30.1330.80">
    <property type="entry name" value="Hypothetical protein, similar to alpha- acetolactate decarboxylase, domain 2"/>
    <property type="match status" value="2"/>
</dbReference>
<keyword evidence="8 9" id="KW-0456">Lyase</keyword>
<protein>
    <recommendedName>
        <fullName evidence="5 9">Alpha-acetolactate decarboxylase</fullName>
        <ecNumber evidence="4 9">4.1.1.5</ecNumber>
    </recommendedName>
</protein>
<keyword evidence="10" id="KW-0732">Signal</keyword>
<dbReference type="OrthoDB" id="8612680at2"/>
<comment type="pathway">
    <text evidence="2 9">Polyol metabolism; (R,R)-butane-2,3-diol biosynthesis; (R,R)-butane-2,3-diol from pyruvate: step 2/3.</text>
</comment>
<keyword evidence="6 9" id="KW-0210">Decarboxylase</keyword>
<dbReference type="SUPFAM" id="SSF117856">
    <property type="entry name" value="AF0104/ALDC/Ptd012-like"/>
    <property type="match status" value="1"/>
</dbReference>
<evidence type="ECO:0000256" key="8">
    <source>
        <dbReference type="ARBA" id="ARBA00023239"/>
    </source>
</evidence>
<evidence type="ECO:0000256" key="6">
    <source>
        <dbReference type="ARBA" id="ARBA00022793"/>
    </source>
</evidence>
<comment type="catalytic activity">
    <reaction evidence="1 9">
        <text>(2S)-2-acetolactate + H(+) = (R)-acetoin + CO2</text>
        <dbReference type="Rhea" id="RHEA:21580"/>
        <dbReference type="ChEBI" id="CHEBI:15378"/>
        <dbReference type="ChEBI" id="CHEBI:15686"/>
        <dbReference type="ChEBI" id="CHEBI:16526"/>
        <dbReference type="ChEBI" id="CHEBI:58476"/>
        <dbReference type="EC" id="4.1.1.5"/>
    </reaction>
</comment>
<dbReference type="RefSeq" id="WP_127706560.1">
    <property type="nucleotide sequence ID" value="NZ_SACK01000007.1"/>
</dbReference>
<sequence>MSTSKNLIKFATALLCLAFNNSYAQQKQNNLYSAGHAGAFIGGLYDVYFPYSEVLQHGDFGLGAPELLDGELMIFKGVPYKTQYTGKTTAIKSGTTPYAIACFFKAGKTIKPGRTLNKETLFKYIDSVTANTNGLYAIHVSGKFGYIRTRAFPPVEKPYRPLSELLSNQRFFEFREIKGDLIGFRVPDYMEGPFIKGYHFHFLSDAKDAGGHIIDLIANDVTIEINELTGYTMDLPQTESFKNFDFKKDMKEAVKSVENGKKD</sequence>
<dbReference type="GO" id="GO:0045151">
    <property type="term" value="P:acetoin biosynthetic process"/>
    <property type="evidence" value="ECO:0007669"/>
    <property type="project" value="UniProtKB-UniRule"/>
</dbReference>
<name>A0A437MQE2_9SPHI</name>
<proteinExistence type="inferred from homology"/>
<evidence type="ECO:0000256" key="1">
    <source>
        <dbReference type="ARBA" id="ARBA00001784"/>
    </source>
</evidence>
<evidence type="ECO:0000313" key="11">
    <source>
        <dbReference type="EMBL" id="RVT99847.1"/>
    </source>
</evidence>
<dbReference type="InterPro" id="IPR005128">
    <property type="entry name" value="Acetolactate_a_deCO2ase"/>
</dbReference>
<dbReference type="EMBL" id="SACK01000007">
    <property type="protein sequence ID" value="RVT99847.1"/>
    <property type="molecule type" value="Genomic_DNA"/>
</dbReference>
<dbReference type="PANTHER" id="PTHR35524">
    <property type="entry name" value="ALPHA-ACETOLACTATE DECARBOXYLASE"/>
    <property type="match status" value="1"/>
</dbReference>
<feature type="chain" id="PRO_5019441282" description="Alpha-acetolactate decarboxylase" evidence="10">
    <location>
        <begin position="25"/>
        <end position="263"/>
    </location>
</feature>
<organism evidence="11 12">
    <name type="scientific">Mucilaginibacter limnophilus</name>
    <dbReference type="NCBI Taxonomy" id="1932778"/>
    <lineage>
        <taxon>Bacteria</taxon>
        <taxon>Pseudomonadati</taxon>
        <taxon>Bacteroidota</taxon>
        <taxon>Sphingobacteriia</taxon>
        <taxon>Sphingobacteriales</taxon>
        <taxon>Sphingobacteriaceae</taxon>
        <taxon>Mucilaginibacter</taxon>
    </lineage>
</organism>
<dbReference type="GO" id="GO:0047605">
    <property type="term" value="F:acetolactate decarboxylase activity"/>
    <property type="evidence" value="ECO:0007669"/>
    <property type="project" value="UniProtKB-UniRule"/>
</dbReference>
<dbReference type="EC" id="4.1.1.5" evidence="4 9"/>
<dbReference type="Pfam" id="PF03306">
    <property type="entry name" value="AAL_decarboxy"/>
    <property type="match status" value="1"/>
</dbReference>
<dbReference type="PIRSF" id="PIRSF001332">
    <property type="entry name" value="Acetolac_decarb"/>
    <property type="match status" value="1"/>
</dbReference>